<organism evidence="2">
    <name type="scientific">hydrothermal vent metagenome</name>
    <dbReference type="NCBI Taxonomy" id="652676"/>
    <lineage>
        <taxon>unclassified sequences</taxon>
        <taxon>metagenomes</taxon>
        <taxon>ecological metagenomes</taxon>
    </lineage>
</organism>
<dbReference type="SUPFAM" id="SSF53474">
    <property type="entry name" value="alpha/beta-Hydrolases"/>
    <property type="match status" value="1"/>
</dbReference>
<protein>
    <recommendedName>
        <fullName evidence="1">Serine aminopeptidase S33 domain-containing protein</fullName>
    </recommendedName>
</protein>
<feature type="domain" description="Serine aminopeptidase S33" evidence="1">
    <location>
        <begin position="68"/>
        <end position="194"/>
    </location>
</feature>
<dbReference type="Gene3D" id="3.40.50.1820">
    <property type="entry name" value="alpha/beta hydrolase"/>
    <property type="match status" value="1"/>
</dbReference>
<proteinExistence type="predicted"/>
<dbReference type="InterPro" id="IPR029058">
    <property type="entry name" value="AB_hydrolase_fold"/>
</dbReference>
<reference evidence="2" key="1">
    <citation type="submission" date="2018-06" db="EMBL/GenBank/DDBJ databases">
        <authorList>
            <person name="Zhirakovskaya E."/>
        </authorList>
    </citation>
    <scope>NUCLEOTIDE SEQUENCE</scope>
</reference>
<dbReference type="AlphaFoldDB" id="A0A3B0WM68"/>
<name>A0A3B0WM68_9ZZZZ</name>
<dbReference type="PANTHER" id="PTHR12277:SF81">
    <property type="entry name" value="PROTEIN ABHD13"/>
    <property type="match status" value="1"/>
</dbReference>
<sequence>MVCENFKMYRVLLLICIIFLASCSNFLFIPIKPYPVTPDVAGILYDDIFIKTADGTRLHGWKMYTGKKKKGVIVFFHGNGDNVSTQMPNTFWLVKEGYDLYVFDYREYGQSQGEANLDATISDMELMLAYVANDLPENKKMIVMGHSLGGAMSIYVVAHSAYRDKIELLITVEAFSDYHDVTQEVLSKSWLTWLLQWPLSFTIDNSYRPLDSIGLISPIPVAIFHSKSDEMIDIYHAEKLFAAAKEPKSFILIDSDHSSVFVTKNNRQILFDYLKTLKKVGSFQ</sequence>
<dbReference type="Pfam" id="PF12146">
    <property type="entry name" value="Hydrolase_4"/>
    <property type="match status" value="1"/>
</dbReference>
<accession>A0A3B0WM68</accession>
<dbReference type="EMBL" id="UOFD01000014">
    <property type="protein sequence ID" value="VAW50469.1"/>
    <property type="molecule type" value="Genomic_DNA"/>
</dbReference>
<dbReference type="PROSITE" id="PS51257">
    <property type="entry name" value="PROKAR_LIPOPROTEIN"/>
    <property type="match status" value="1"/>
</dbReference>
<gene>
    <name evidence="2" type="ORF">MNBD_GAMMA06-1592</name>
</gene>
<dbReference type="PANTHER" id="PTHR12277">
    <property type="entry name" value="ALPHA/BETA HYDROLASE DOMAIN-CONTAINING PROTEIN"/>
    <property type="match status" value="1"/>
</dbReference>
<evidence type="ECO:0000313" key="2">
    <source>
        <dbReference type="EMBL" id="VAW50469.1"/>
    </source>
</evidence>
<dbReference type="InterPro" id="IPR022742">
    <property type="entry name" value="Hydrolase_4"/>
</dbReference>
<evidence type="ECO:0000259" key="1">
    <source>
        <dbReference type="Pfam" id="PF12146"/>
    </source>
</evidence>